<dbReference type="InterPro" id="IPR018300">
    <property type="entry name" value="Aminotrans_IV_CS"/>
</dbReference>
<keyword evidence="13 19" id="KW-0100">Branched-chain amino acid biosynthesis</keyword>
<evidence type="ECO:0000313" key="21">
    <source>
        <dbReference type="Proteomes" id="UP000242175"/>
    </source>
</evidence>
<dbReference type="PROSITE" id="PS00770">
    <property type="entry name" value="AA_TRANSFER_CLASS_4"/>
    <property type="match status" value="1"/>
</dbReference>
<dbReference type="InterPro" id="IPR005785">
    <property type="entry name" value="B_amino_transI"/>
</dbReference>
<comment type="function">
    <text evidence="2 19">Acts on leucine, isoleucine and valine.</text>
</comment>
<evidence type="ECO:0000256" key="4">
    <source>
        <dbReference type="ARBA" id="ARBA00004931"/>
    </source>
</evidence>
<evidence type="ECO:0000256" key="19">
    <source>
        <dbReference type="RuleBase" id="RU364094"/>
    </source>
</evidence>
<dbReference type="GO" id="GO:0052655">
    <property type="term" value="F:L-valine-2-oxoglutarate transaminase activity"/>
    <property type="evidence" value="ECO:0007669"/>
    <property type="project" value="RHEA"/>
</dbReference>
<evidence type="ECO:0000256" key="13">
    <source>
        <dbReference type="ARBA" id="ARBA00023304"/>
    </source>
</evidence>
<evidence type="ECO:0000256" key="1">
    <source>
        <dbReference type="ARBA" id="ARBA00001933"/>
    </source>
</evidence>
<dbReference type="GO" id="GO:0006532">
    <property type="term" value="P:aspartate biosynthetic process"/>
    <property type="evidence" value="ECO:0007669"/>
    <property type="project" value="TreeGrafter"/>
</dbReference>
<keyword evidence="9 19" id="KW-0032">Aminotransferase</keyword>
<dbReference type="FunFam" id="3.20.10.10:FF:000001">
    <property type="entry name" value="Branched-chain-amino-acid aminotransferase"/>
    <property type="match status" value="1"/>
</dbReference>
<comment type="catalytic activity">
    <reaction evidence="15 19">
        <text>L-isoleucine + 2-oxoglutarate = (S)-3-methyl-2-oxopentanoate + L-glutamate</text>
        <dbReference type="Rhea" id="RHEA:24801"/>
        <dbReference type="ChEBI" id="CHEBI:16810"/>
        <dbReference type="ChEBI" id="CHEBI:29985"/>
        <dbReference type="ChEBI" id="CHEBI:35146"/>
        <dbReference type="ChEBI" id="CHEBI:58045"/>
        <dbReference type="EC" id="2.6.1.42"/>
    </reaction>
</comment>
<comment type="catalytic activity">
    <reaction evidence="14 19">
        <text>L-valine + 2-oxoglutarate = 3-methyl-2-oxobutanoate + L-glutamate</text>
        <dbReference type="Rhea" id="RHEA:24813"/>
        <dbReference type="ChEBI" id="CHEBI:11851"/>
        <dbReference type="ChEBI" id="CHEBI:16810"/>
        <dbReference type="ChEBI" id="CHEBI:29985"/>
        <dbReference type="ChEBI" id="CHEBI:57762"/>
        <dbReference type="EC" id="2.6.1.42"/>
    </reaction>
</comment>
<reference evidence="20 21" key="1">
    <citation type="journal article" date="2016" name="Int. J. Syst. Evol. Microbiol.">
        <title>Paraphotobacterium marinum gen. nov., sp. nov., a member of the family Vibrionaceae, isolated from surface seawater.</title>
        <authorList>
            <person name="Huang Z."/>
            <person name="Dong C."/>
            <person name="Shao Z."/>
        </authorList>
    </citation>
    <scope>NUCLEOTIDE SEQUENCE [LARGE SCALE GENOMIC DNA]</scope>
    <source>
        <strain evidence="20 21">NSCS20N07D</strain>
    </source>
</reference>
<evidence type="ECO:0000256" key="9">
    <source>
        <dbReference type="ARBA" id="ARBA00022576"/>
    </source>
</evidence>
<dbReference type="EC" id="2.6.1.42" evidence="7 19"/>
<evidence type="ECO:0000256" key="5">
    <source>
        <dbReference type="ARBA" id="ARBA00005072"/>
    </source>
</evidence>
<dbReference type="InterPro" id="IPR033939">
    <property type="entry name" value="BCAT_family"/>
</dbReference>
<name>A0A220VCU4_9GAMM</name>
<evidence type="ECO:0000256" key="7">
    <source>
        <dbReference type="ARBA" id="ARBA00013053"/>
    </source>
</evidence>
<evidence type="ECO:0000256" key="15">
    <source>
        <dbReference type="ARBA" id="ARBA00048798"/>
    </source>
</evidence>
<dbReference type="CDD" id="cd01557">
    <property type="entry name" value="BCAT_beta_family"/>
    <property type="match status" value="1"/>
</dbReference>
<dbReference type="InterPro" id="IPR001544">
    <property type="entry name" value="Aminotrans_IV"/>
</dbReference>
<dbReference type="GO" id="GO:0052656">
    <property type="term" value="F:L-isoleucine-2-oxoglutarate transaminase activity"/>
    <property type="evidence" value="ECO:0007669"/>
    <property type="project" value="RHEA"/>
</dbReference>
<comment type="cofactor">
    <cofactor evidence="1 18">
        <name>pyridoxal 5'-phosphate</name>
        <dbReference type="ChEBI" id="CHEBI:597326"/>
    </cofactor>
</comment>
<dbReference type="PANTHER" id="PTHR42743">
    <property type="entry name" value="AMINO-ACID AMINOTRANSFERASE"/>
    <property type="match status" value="1"/>
</dbReference>
<dbReference type="PANTHER" id="PTHR42743:SF11">
    <property type="entry name" value="AMINODEOXYCHORISMATE LYASE"/>
    <property type="match status" value="1"/>
</dbReference>
<dbReference type="InterPro" id="IPR050571">
    <property type="entry name" value="Class-IV_PLP-Dep_Aminotrnsfr"/>
</dbReference>
<evidence type="ECO:0000256" key="3">
    <source>
        <dbReference type="ARBA" id="ARBA00004824"/>
    </source>
</evidence>
<evidence type="ECO:0000256" key="6">
    <source>
        <dbReference type="ARBA" id="ARBA00009320"/>
    </source>
</evidence>
<comment type="similarity">
    <text evidence="6 17">Belongs to the class-IV pyridoxal-phosphate-dependent aminotransferase family.</text>
</comment>
<evidence type="ECO:0000256" key="17">
    <source>
        <dbReference type="RuleBase" id="RU004106"/>
    </source>
</evidence>
<dbReference type="GO" id="GO:0009097">
    <property type="term" value="P:isoleucine biosynthetic process"/>
    <property type="evidence" value="ECO:0007669"/>
    <property type="project" value="UniProtKB-UniPathway"/>
</dbReference>
<dbReference type="AlphaFoldDB" id="A0A220VCU4"/>
<dbReference type="Proteomes" id="UP000242175">
    <property type="component" value="Chromosome large"/>
</dbReference>
<keyword evidence="21" id="KW-1185">Reference proteome</keyword>
<evidence type="ECO:0000313" key="20">
    <source>
        <dbReference type="EMBL" id="ASK78120.1"/>
    </source>
</evidence>
<dbReference type="RefSeq" id="WP_089073029.1">
    <property type="nucleotide sequence ID" value="NZ_CBCSAM010000012.1"/>
</dbReference>
<evidence type="ECO:0000256" key="16">
    <source>
        <dbReference type="ARBA" id="ARBA00049229"/>
    </source>
</evidence>
<comment type="pathway">
    <text evidence="4 19">Amino-acid biosynthesis; L-valine biosynthesis; L-valine from pyruvate: step 4/4.</text>
</comment>
<protein>
    <recommendedName>
        <fullName evidence="8 19">Branched-chain-amino-acid aminotransferase</fullName>
        <shortName evidence="19">BCAT</shortName>
        <ecNumber evidence="7 19">2.6.1.42</ecNumber>
    </recommendedName>
</protein>
<evidence type="ECO:0000256" key="18">
    <source>
        <dbReference type="RuleBase" id="RU004516"/>
    </source>
</evidence>
<dbReference type="UniPathway" id="UPA00049">
    <property type="reaction ID" value="UER00062"/>
</dbReference>
<keyword evidence="10 19" id="KW-0028">Amino-acid biosynthesis</keyword>
<evidence type="ECO:0000256" key="11">
    <source>
        <dbReference type="ARBA" id="ARBA00022679"/>
    </source>
</evidence>
<dbReference type="InterPro" id="IPR036038">
    <property type="entry name" value="Aminotransferase-like"/>
</dbReference>
<proteinExistence type="inferred from homology"/>
<dbReference type="GO" id="GO:0009099">
    <property type="term" value="P:L-valine biosynthetic process"/>
    <property type="evidence" value="ECO:0007669"/>
    <property type="project" value="UniProtKB-UniPathway"/>
</dbReference>
<dbReference type="EMBL" id="CP022355">
    <property type="protein sequence ID" value="ASK78120.1"/>
    <property type="molecule type" value="Genomic_DNA"/>
</dbReference>
<dbReference type="Gene3D" id="3.20.10.10">
    <property type="entry name" value="D-amino Acid Aminotransferase, subunit A, domain 2"/>
    <property type="match status" value="1"/>
</dbReference>
<comment type="pathway">
    <text evidence="3 19">Amino-acid biosynthesis; L-isoleucine biosynthesis; L-isoleucine from 2-oxobutanoate: step 4/4.</text>
</comment>
<dbReference type="GO" id="GO:0009098">
    <property type="term" value="P:L-leucine biosynthetic process"/>
    <property type="evidence" value="ECO:0007669"/>
    <property type="project" value="UniProtKB-UniPathway"/>
</dbReference>
<accession>A0A220VCU4</accession>
<dbReference type="NCBIfam" id="NF005146">
    <property type="entry name" value="PRK06606.1"/>
    <property type="match status" value="1"/>
</dbReference>
<evidence type="ECO:0000256" key="2">
    <source>
        <dbReference type="ARBA" id="ARBA00003109"/>
    </source>
</evidence>
<dbReference type="GO" id="GO:0005829">
    <property type="term" value="C:cytosol"/>
    <property type="evidence" value="ECO:0007669"/>
    <property type="project" value="TreeGrafter"/>
</dbReference>
<dbReference type="InterPro" id="IPR043132">
    <property type="entry name" value="BCAT-like_C"/>
</dbReference>
<keyword evidence="11 19" id="KW-0808">Transferase</keyword>
<dbReference type="OrthoDB" id="21319at2"/>
<dbReference type="SUPFAM" id="SSF56752">
    <property type="entry name" value="D-aminoacid aminotransferase-like PLP-dependent enzymes"/>
    <property type="match status" value="1"/>
</dbReference>
<evidence type="ECO:0000256" key="8">
    <source>
        <dbReference type="ARBA" id="ARBA00018179"/>
    </source>
</evidence>
<dbReference type="UniPathway" id="UPA00047">
    <property type="reaction ID" value="UER00058"/>
</dbReference>
<dbReference type="KEGG" id="pmai:CF386_03240"/>
<dbReference type="GO" id="GO:0052654">
    <property type="term" value="F:L-leucine-2-oxoglutarate transaminase activity"/>
    <property type="evidence" value="ECO:0007669"/>
    <property type="project" value="RHEA"/>
</dbReference>
<dbReference type="InterPro" id="IPR043131">
    <property type="entry name" value="BCAT-like_N"/>
</dbReference>
<dbReference type="UniPathway" id="UPA00048">
    <property type="reaction ID" value="UER00073"/>
</dbReference>
<dbReference type="Pfam" id="PF01063">
    <property type="entry name" value="Aminotran_4"/>
    <property type="match status" value="1"/>
</dbReference>
<evidence type="ECO:0000256" key="14">
    <source>
        <dbReference type="ARBA" id="ARBA00048212"/>
    </source>
</evidence>
<gene>
    <name evidence="19" type="primary">ilvE</name>
    <name evidence="20" type="ORF">CF386_03240</name>
</gene>
<dbReference type="Gene3D" id="3.30.470.10">
    <property type="match status" value="1"/>
</dbReference>
<evidence type="ECO:0000256" key="12">
    <source>
        <dbReference type="ARBA" id="ARBA00022898"/>
    </source>
</evidence>
<dbReference type="NCBIfam" id="TIGR01122">
    <property type="entry name" value="ilvE_I"/>
    <property type="match status" value="1"/>
</dbReference>
<keyword evidence="12 18" id="KW-0663">Pyridoxal phosphate</keyword>
<organism evidence="20 21">
    <name type="scientific">Paraphotobacterium marinum</name>
    <dbReference type="NCBI Taxonomy" id="1755811"/>
    <lineage>
        <taxon>Bacteria</taxon>
        <taxon>Pseudomonadati</taxon>
        <taxon>Pseudomonadota</taxon>
        <taxon>Gammaproteobacteria</taxon>
        <taxon>Vibrionales</taxon>
        <taxon>Vibrionaceae</taxon>
        <taxon>Paraphotobacterium</taxon>
    </lineage>
</organism>
<evidence type="ECO:0000256" key="10">
    <source>
        <dbReference type="ARBA" id="ARBA00022605"/>
    </source>
</evidence>
<sequence>MKKKAKYIWFKGEIVPWENAQVHVLSHSLHYGTSFFEGIRCYETPQGPCVFRLNEHIKRLKDSAKIYHFEIPYSLKNLSDACIDILLKNNLSAAYIRPLAFFSDEFGLGVCPPENVDMNIMIAAFPWGSYLGKEALDKGVDAMTSSWNRAAPNTIPTAAKAGGNYLSSVLVGSEARRHGYHEGIALDINGLLSEGAGENIFIVKNNTLITPPATNSILLGITRDSVIQIAKYLNIEVKEQAITRESLYLADEIFMTGTAAEVTPVRSVDKITISDGNRGEITKKIQDSYFGLFNGSFEDKWGWLTNIKEKN</sequence>
<comment type="catalytic activity">
    <reaction evidence="16 19">
        <text>L-leucine + 2-oxoglutarate = 4-methyl-2-oxopentanoate + L-glutamate</text>
        <dbReference type="Rhea" id="RHEA:18321"/>
        <dbReference type="ChEBI" id="CHEBI:16810"/>
        <dbReference type="ChEBI" id="CHEBI:17865"/>
        <dbReference type="ChEBI" id="CHEBI:29985"/>
        <dbReference type="ChEBI" id="CHEBI:57427"/>
        <dbReference type="EC" id="2.6.1.42"/>
    </reaction>
</comment>
<comment type="pathway">
    <text evidence="5 19">Amino-acid biosynthesis; L-leucine biosynthesis; L-leucine from 3-methyl-2-oxobutanoate: step 4/4.</text>
</comment>